<dbReference type="SUPFAM" id="SSF55073">
    <property type="entry name" value="Nucleotide cyclase"/>
    <property type="match status" value="1"/>
</dbReference>
<feature type="domain" description="GGDEF" evidence="4">
    <location>
        <begin position="173"/>
        <end position="298"/>
    </location>
</feature>
<reference evidence="5 6" key="1">
    <citation type="journal article" date="2019" name="Int. J. Syst. Evol. Microbiol.">
        <title>The Global Catalogue of Microorganisms (GCM) 10K type strain sequencing project: providing services to taxonomists for standard genome sequencing and annotation.</title>
        <authorList>
            <consortium name="The Broad Institute Genomics Platform"/>
            <consortium name="The Broad Institute Genome Sequencing Center for Infectious Disease"/>
            <person name="Wu L."/>
            <person name="Ma J."/>
        </authorList>
    </citation>
    <scope>NUCLEOTIDE SEQUENCE [LARGE SCALE GENOMIC DNA]</scope>
    <source>
        <strain evidence="5 6">JCM 13378</strain>
    </source>
</reference>
<name>A0ABN0XAR2_9ALTE</name>
<dbReference type="PANTHER" id="PTHR45138:SF9">
    <property type="entry name" value="DIGUANYLATE CYCLASE DGCM-RELATED"/>
    <property type="match status" value="1"/>
</dbReference>
<dbReference type="InterPro" id="IPR000160">
    <property type="entry name" value="GGDEF_dom"/>
</dbReference>
<dbReference type="InterPro" id="IPR029787">
    <property type="entry name" value="Nucleotide_cyclase"/>
</dbReference>
<sequence length="298" mass="33926">MNYSLLPLHSKRIALVLCTALSALLLSFSHGEIKAWQVISWLDVVGEGGIALLTLVWLFFLFVSRPPGRVTDLLVLGLSCFMFSALLDLMDEFVRHQSGYWLSLVESIPAPIGMVLMTWALYQWHQEQLTLNQQLRRREAQSRQHHQVDWVTRLYGADYLREQLTKHLDEGVSSLSVLMLDIDNFDQFNRRYGDQEGDRLLRELSELILMNIRQTDLACRYAGDRFIVLLPETQRPQAVTLAGQILESVRHFAFKTRESGEAVFHTLSCALVSAVASDQAEALLDRLNRQLELGRGAG</sequence>
<feature type="transmembrane region" description="Helical" evidence="3">
    <location>
        <begin position="70"/>
        <end position="87"/>
    </location>
</feature>
<keyword evidence="3" id="KW-0472">Membrane</keyword>
<evidence type="ECO:0000256" key="3">
    <source>
        <dbReference type="SAM" id="Phobius"/>
    </source>
</evidence>
<dbReference type="Gene3D" id="3.30.70.270">
    <property type="match status" value="1"/>
</dbReference>
<evidence type="ECO:0000313" key="6">
    <source>
        <dbReference type="Proteomes" id="UP001501757"/>
    </source>
</evidence>
<dbReference type="EC" id="2.7.7.65" evidence="1"/>
<accession>A0ABN0XAR2</accession>
<dbReference type="NCBIfam" id="TIGR00254">
    <property type="entry name" value="GGDEF"/>
    <property type="match status" value="1"/>
</dbReference>
<dbReference type="RefSeq" id="WP_102798775.1">
    <property type="nucleotide sequence ID" value="NZ_BAAAEI010000013.1"/>
</dbReference>
<organism evidence="5 6">
    <name type="scientific">Bowmanella denitrificans</name>
    <dbReference type="NCBI Taxonomy" id="366582"/>
    <lineage>
        <taxon>Bacteria</taxon>
        <taxon>Pseudomonadati</taxon>
        <taxon>Pseudomonadota</taxon>
        <taxon>Gammaproteobacteria</taxon>
        <taxon>Alteromonadales</taxon>
        <taxon>Alteromonadaceae</taxon>
        <taxon>Bowmanella</taxon>
    </lineage>
</organism>
<comment type="caution">
    <text evidence="5">The sequence shown here is derived from an EMBL/GenBank/DDBJ whole genome shotgun (WGS) entry which is preliminary data.</text>
</comment>
<dbReference type="InterPro" id="IPR043128">
    <property type="entry name" value="Rev_trsase/Diguanyl_cyclase"/>
</dbReference>
<feature type="transmembrane region" description="Helical" evidence="3">
    <location>
        <begin position="41"/>
        <end position="63"/>
    </location>
</feature>
<keyword evidence="6" id="KW-1185">Reference proteome</keyword>
<protein>
    <recommendedName>
        <fullName evidence="1">diguanylate cyclase</fullName>
        <ecNumber evidence="1">2.7.7.65</ecNumber>
    </recommendedName>
</protein>
<evidence type="ECO:0000256" key="2">
    <source>
        <dbReference type="ARBA" id="ARBA00034247"/>
    </source>
</evidence>
<comment type="catalytic activity">
    <reaction evidence="2">
        <text>2 GTP = 3',3'-c-di-GMP + 2 diphosphate</text>
        <dbReference type="Rhea" id="RHEA:24898"/>
        <dbReference type="ChEBI" id="CHEBI:33019"/>
        <dbReference type="ChEBI" id="CHEBI:37565"/>
        <dbReference type="ChEBI" id="CHEBI:58805"/>
        <dbReference type="EC" id="2.7.7.65"/>
    </reaction>
</comment>
<feature type="transmembrane region" description="Helical" evidence="3">
    <location>
        <begin position="99"/>
        <end position="122"/>
    </location>
</feature>
<gene>
    <name evidence="5" type="ORF">GCM10009092_24720</name>
</gene>
<keyword evidence="3" id="KW-0812">Transmembrane</keyword>
<dbReference type="PROSITE" id="PS50887">
    <property type="entry name" value="GGDEF"/>
    <property type="match status" value="1"/>
</dbReference>
<dbReference type="Proteomes" id="UP001501757">
    <property type="component" value="Unassembled WGS sequence"/>
</dbReference>
<dbReference type="InterPro" id="IPR050469">
    <property type="entry name" value="Diguanylate_Cyclase"/>
</dbReference>
<dbReference type="CDD" id="cd01949">
    <property type="entry name" value="GGDEF"/>
    <property type="match status" value="1"/>
</dbReference>
<dbReference type="Pfam" id="PF00990">
    <property type="entry name" value="GGDEF"/>
    <property type="match status" value="1"/>
</dbReference>
<evidence type="ECO:0000313" key="5">
    <source>
        <dbReference type="EMBL" id="GAA0359572.1"/>
    </source>
</evidence>
<dbReference type="PANTHER" id="PTHR45138">
    <property type="entry name" value="REGULATORY COMPONENTS OF SENSORY TRANSDUCTION SYSTEM"/>
    <property type="match status" value="1"/>
</dbReference>
<dbReference type="EMBL" id="BAAAEI010000013">
    <property type="protein sequence ID" value="GAA0359572.1"/>
    <property type="molecule type" value="Genomic_DNA"/>
</dbReference>
<keyword evidence="3" id="KW-1133">Transmembrane helix</keyword>
<proteinExistence type="predicted"/>
<evidence type="ECO:0000259" key="4">
    <source>
        <dbReference type="PROSITE" id="PS50887"/>
    </source>
</evidence>
<evidence type="ECO:0000256" key="1">
    <source>
        <dbReference type="ARBA" id="ARBA00012528"/>
    </source>
</evidence>
<dbReference type="SMART" id="SM00267">
    <property type="entry name" value="GGDEF"/>
    <property type="match status" value="1"/>
</dbReference>